<gene>
    <name evidence="1" type="ORF">CFP56_008878</name>
</gene>
<organism evidence="1 2">
    <name type="scientific">Quercus suber</name>
    <name type="common">Cork oak</name>
    <dbReference type="NCBI Taxonomy" id="58331"/>
    <lineage>
        <taxon>Eukaryota</taxon>
        <taxon>Viridiplantae</taxon>
        <taxon>Streptophyta</taxon>
        <taxon>Embryophyta</taxon>
        <taxon>Tracheophyta</taxon>
        <taxon>Spermatophyta</taxon>
        <taxon>Magnoliopsida</taxon>
        <taxon>eudicotyledons</taxon>
        <taxon>Gunneridae</taxon>
        <taxon>Pentapetalae</taxon>
        <taxon>rosids</taxon>
        <taxon>fabids</taxon>
        <taxon>Fagales</taxon>
        <taxon>Fagaceae</taxon>
        <taxon>Quercus</taxon>
    </lineage>
</organism>
<comment type="caution">
    <text evidence="1">The sequence shown here is derived from an EMBL/GenBank/DDBJ whole genome shotgun (WGS) entry which is preliminary data.</text>
</comment>
<evidence type="ECO:0000313" key="2">
    <source>
        <dbReference type="Proteomes" id="UP000237347"/>
    </source>
</evidence>
<keyword evidence="2" id="KW-1185">Reference proteome</keyword>
<name>A0AAW0L4S4_QUESU</name>
<protein>
    <submittedName>
        <fullName evidence="1">F-box protein</fullName>
    </submittedName>
</protein>
<evidence type="ECO:0000313" key="1">
    <source>
        <dbReference type="EMBL" id="KAK7845836.1"/>
    </source>
</evidence>
<sequence>MGVLRDIWVMEEYGVAESWTRKYTVPMIRVEFVNFYGCTDNGELFIKNATRLISFDPESQKQNILAIEDADWVGFTANSMESLILLDGGK</sequence>
<proteinExistence type="predicted"/>
<dbReference type="Proteomes" id="UP000237347">
    <property type="component" value="Unassembled WGS sequence"/>
</dbReference>
<accession>A0AAW0L4S4</accession>
<dbReference type="AlphaFoldDB" id="A0AAW0L4S4"/>
<dbReference type="EMBL" id="PKMF04000164">
    <property type="protein sequence ID" value="KAK7845836.1"/>
    <property type="molecule type" value="Genomic_DNA"/>
</dbReference>
<reference evidence="1 2" key="1">
    <citation type="journal article" date="2018" name="Sci. Data">
        <title>The draft genome sequence of cork oak.</title>
        <authorList>
            <person name="Ramos A.M."/>
            <person name="Usie A."/>
            <person name="Barbosa P."/>
            <person name="Barros P.M."/>
            <person name="Capote T."/>
            <person name="Chaves I."/>
            <person name="Simoes F."/>
            <person name="Abreu I."/>
            <person name="Carrasquinho I."/>
            <person name="Faro C."/>
            <person name="Guimaraes J.B."/>
            <person name="Mendonca D."/>
            <person name="Nobrega F."/>
            <person name="Rodrigues L."/>
            <person name="Saibo N.J.M."/>
            <person name="Varela M.C."/>
            <person name="Egas C."/>
            <person name="Matos J."/>
            <person name="Miguel C.M."/>
            <person name="Oliveira M.M."/>
            <person name="Ricardo C.P."/>
            <person name="Goncalves S."/>
        </authorList>
    </citation>
    <scope>NUCLEOTIDE SEQUENCE [LARGE SCALE GENOMIC DNA]</scope>
    <source>
        <strain evidence="2">cv. HL8</strain>
    </source>
</reference>